<keyword evidence="20" id="KW-1185">Reference proteome</keyword>
<keyword evidence="10 14" id="KW-0472">Membrane</keyword>
<accession>A0A9P1BEY0</accession>
<dbReference type="InterPro" id="IPR036320">
    <property type="entry name" value="Glycosyl_Trfase_fam3_N_dom_sf"/>
</dbReference>
<dbReference type="Pfam" id="PF07690">
    <property type="entry name" value="MFS_1"/>
    <property type="match status" value="1"/>
</dbReference>
<dbReference type="SUPFAM" id="SSF82866">
    <property type="entry name" value="Multidrug efflux transporter AcrB transmembrane domain"/>
    <property type="match status" value="2"/>
</dbReference>
<organism evidence="17">
    <name type="scientific">Cladocopium goreaui</name>
    <dbReference type="NCBI Taxonomy" id="2562237"/>
    <lineage>
        <taxon>Eukaryota</taxon>
        <taxon>Sar</taxon>
        <taxon>Alveolata</taxon>
        <taxon>Dinophyceae</taxon>
        <taxon>Suessiales</taxon>
        <taxon>Symbiodiniaceae</taxon>
        <taxon>Cladocopium</taxon>
    </lineage>
</organism>
<feature type="transmembrane region" description="Helical" evidence="14">
    <location>
        <begin position="453"/>
        <end position="471"/>
    </location>
</feature>
<keyword evidence="4" id="KW-0028">Amino-acid biosynthesis</keyword>
<dbReference type="GO" id="GO:0016020">
    <property type="term" value="C:membrane"/>
    <property type="evidence" value="ECO:0007669"/>
    <property type="project" value="UniProtKB-SubCell"/>
</dbReference>
<evidence type="ECO:0000256" key="11">
    <source>
        <dbReference type="ARBA" id="ARBA00023141"/>
    </source>
</evidence>
<feature type="transmembrane region" description="Helical" evidence="14">
    <location>
        <begin position="1515"/>
        <end position="1534"/>
    </location>
</feature>
<evidence type="ECO:0000313" key="18">
    <source>
        <dbReference type="EMBL" id="CAL1125526.1"/>
    </source>
</evidence>
<feature type="transmembrane region" description="Helical" evidence="14">
    <location>
        <begin position="573"/>
        <end position="589"/>
    </location>
</feature>
<feature type="transmembrane region" description="Helical" evidence="14">
    <location>
        <begin position="1021"/>
        <end position="1040"/>
    </location>
</feature>
<feature type="transmembrane region" description="Helical" evidence="14">
    <location>
        <begin position="1111"/>
        <end position="1136"/>
    </location>
</feature>
<dbReference type="InterPro" id="IPR004869">
    <property type="entry name" value="MMPL_dom"/>
</dbReference>
<evidence type="ECO:0000256" key="9">
    <source>
        <dbReference type="ARBA" id="ARBA00022989"/>
    </source>
</evidence>
<feature type="region of interest" description="Disordered" evidence="13">
    <location>
        <begin position="1610"/>
        <end position="1670"/>
    </location>
</feature>
<reference evidence="17" key="1">
    <citation type="submission" date="2022-10" db="EMBL/GenBank/DDBJ databases">
        <authorList>
            <person name="Chen Y."/>
            <person name="Dougan E. K."/>
            <person name="Chan C."/>
            <person name="Rhodes N."/>
            <person name="Thang M."/>
        </authorList>
    </citation>
    <scope>NUCLEOTIDE SEQUENCE</scope>
</reference>
<gene>
    <name evidence="17" type="ORF">C1SCF055_LOCUS741</name>
</gene>
<dbReference type="NCBIfam" id="TIGR01245">
    <property type="entry name" value="trpD"/>
    <property type="match status" value="1"/>
</dbReference>
<sequence>MSGGCKDQEIGLLLTGLRMKGETVEEIAGAAQVLRRHMTPLKTSRTGLLDTCGTGGDGKGTFNVSTAAALVTAAAGVPVAKHGNRSASGSTGSSEVLTELGVNVEAELPVVEACLDELGICFCYAPLFHPSMKHVANVRKLLGFPTIFNLLGPLSNPAGAEFHLLGVGFSEYRTLMAEALAILGTTRATLVCGEDGLDEVTISGRTLVSHLGEGPPEELHWDPYDFGMEKSSLDPLLVDGPQASAQMIRSVLAGEASPARDIVVMNAAAALWTTGFSDDLKACAARAAEAIDSKSAEQLLERLAERMHVYELALPSTEQSIAQAFDVTEKTTGLLGNVWRLPFGLGALAAGWLADRFGSKPLLIVFLVGCGVTSIITWAATDLTMLFITMFAMGCFASIYHPAGLAIISRATPPDQRPWALGIHGVFGSIGIAASPALIGVALDQGATWRDCYLWLSVPGLVLAAVLYKWLIEERAPAEKPGPSDVKIYEAEDTLHWVPFLILVTSGALTGFVYAGVLQFLPRYLSEAWTSLSPSGSAPPEAVGAWLAGAVLLVGVIGQLLAGWFARGRSLERMLAVVLAANVPFLYWMSNSSGWGSIISAGLLSLVLFMHQPVYNSLVAKYIPHDRRSVGYGFSNVLTFGFGSFGAGSMGFLLERYGNGGAYLTLALFAATGTILAAALVLPPQIESRLWLRPFISGCRGARRNDSIDAQPLKDEWMSSRRSQKNPRAANRRALLSVPIEYLTRWVLQSPHFVLALAAVISVFSVYLSMTRLGYRTSRQDLLNPNSEYSQLWLEYIREFGDDDDAVVVVEGPSREVLVPVLEELTDVLDKHDQLFHSVLHEVDLEKIRAKGLHYLEPEQLAGVEQFLHELQPVLGGDWSRLNLGNMTADLCVRLRAVSQQPNSPHAAAITADARRLSESILGALAQSQTYRSPWHSMPQSLSVLSNMRTNYLLMNEGQLGIVLLRLADDTHDSFVPGTEAVDALRDLLSQMEARHPDVSIGLTGLPVMENDEMRSGQTSMTWASILSLIGVSCLFVAGFGGIRHALLASFVLLVAMVWSFGYVTLSVGHLNIISVAFTVTLIGIGIDYGIHYIARYMQLRGEARNCDEAIICAASAIGPAIVTGAVTTSIAFFAASLTKFTGVAEMGVIAGGGILLCALATLTVLPAMVATVDRGRINWNRTEPVAVHRWVEPILRFPKIVLGGGLAFTLLVSLGISQLYYDHNLLNLQAEGLESVELEHKLLEECNQSVWFALSIADNREELLARKEKFLQLDTVDRCEEIVSLLPAKDNVKTPTITRIRKQLDQLPERPPLLGVDRPENLGLVLSEAQALCDRLPQADDIANNLEQVRDHLRRLPLSECYSVLSHYQQQLAGDLLSRLHVLRAMANPEPPKLDDLPASLVDRFVGEHGKHLLKIYGKGDIWDMDALSGFVEDIRSIDARVTGNPLQAYEASQEMVGSYQQASIYAALVILTVLLIDFRSIPMALLAAAPIGLGVAQMFGLLGLLSIPLNPANLIALPLILGIGVDYGVHLIHEFREQSGKYRLSASTALALMVDALTTIVGFGALMIANHQGLQSLGRILTIGVTCCLFTTILMLPALLRVLTRNREDAPEEELPGGDKPETPRRVDLGGDKPHTRTDPSHEGSRRMEVDTRIPQTQIRHRRSPLID</sequence>
<dbReference type="EMBL" id="CAMXCT010000001">
    <property type="protein sequence ID" value="CAI3972151.1"/>
    <property type="molecule type" value="Genomic_DNA"/>
</dbReference>
<dbReference type="Proteomes" id="UP001152797">
    <property type="component" value="Unassembled WGS sequence"/>
</dbReference>
<feature type="transmembrane region" description="Helical" evidence="14">
    <location>
        <begin position="660"/>
        <end position="682"/>
    </location>
</feature>
<evidence type="ECO:0000256" key="7">
    <source>
        <dbReference type="ARBA" id="ARBA00022692"/>
    </source>
</evidence>
<dbReference type="EMBL" id="CAMXCT030000001">
    <property type="protein sequence ID" value="CAL4759463.1"/>
    <property type="molecule type" value="Genomic_DNA"/>
</dbReference>
<keyword evidence="6" id="KW-0808">Transferase</keyword>
<feature type="transmembrane region" description="Helical" evidence="14">
    <location>
        <begin position="542"/>
        <end position="566"/>
    </location>
</feature>
<reference evidence="18" key="2">
    <citation type="submission" date="2024-04" db="EMBL/GenBank/DDBJ databases">
        <authorList>
            <person name="Chen Y."/>
            <person name="Shah S."/>
            <person name="Dougan E. K."/>
            <person name="Thang M."/>
            <person name="Chan C."/>
        </authorList>
    </citation>
    <scope>NUCLEOTIDE SEQUENCE [LARGE SCALE GENOMIC DNA]</scope>
</reference>
<evidence type="ECO:0000256" key="1">
    <source>
        <dbReference type="ARBA" id="ARBA00004141"/>
    </source>
</evidence>
<comment type="caution">
    <text evidence="17">The sequence shown here is derived from an EMBL/GenBank/DDBJ whole genome shotgun (WGS) entry which is preliminary data.</text>
</comment>
<evidence type="ECO:0000313" key="17">
    <source>
        <dbReference type="EMBL" id="CAI3972151.1"/>
    </source>
</evidence>
<feature type="domain" description="SSD" evidence="15">
    <location>
        <begin position="1048"/>
        <end position="1172"/>
    </location>
</feature>
<dbReference type="Gene3D" id="1.20.1250.20">
    <property type="entry name" value="MFS general substrate transporter like domains"/>
    <property type="match status" value="1"/>
</dbReference>
<feature type="compositionally biased region" description="Basic and acidic residues" evidence="13">
    <location>
        <begin position="1619"/>
        <end position="1654"/>
    </location>
</feature>
<dbReference type="InterPro" id="IPR020846">
    <property type="entry name" value="MFS_dom"/>
</dbReference>
<evidence type="ECO:0000313" key="20">
    <source>
        <dbReference type="Proteomes" id="UP001152797"/>
    </source>
</evidence>
<dbReference type="GO" id="GO:0022857">
    <property type="term" value="F:transmembrane transporter activity"/>
    <property type="evidence" value="ECO:0007669"/>
    <property type="project" value="InterPro"/>
</dbReference>
<feature type="transmembrane region" description="Helical" evidence="14">
    <location>
        <begin position="630"/>
        <end position="654"/>
    </location>
</feature>
<dbReference type="InterPro" id="IPR017459">
    <property type="entry name" value="Glycosyl_Trfase_fam3_N_dom"/>
</dbReference>
<feature type="transmembrane region" description="Helical" evidence="14">
    <location>
        <begin position="753"/>
        <end position="770"/>
    </location>
</feature>
<feature type="transmembrane region" description="Helical" evidence="14">
    <location>
        <begin position="1148"/>
        <end position="1173"/>
    </location>
</feature>
<dbReference type="PROSITE" id="PS50156">
    <property type="entry name" value="SSD"/>
    <property type="match status" value="1"/>
</dbReference>
<dbReference type="Pfam" id="PF00591">
    <property type="entry name" value="Glycos_transf_3"/>
    <property type="match status" value="1"/>
</dbReference>
<keyword evidence="5 19" id="KW-0328">Glycosyltransferase</keyword>
<evidence type="ECO:0000256" key="2">
    <source>
        <dbReference type="ARBA" id="ARBA00004907"/>
    </source>
</evidence>
<dbReference type="FunFam" id="3.40.1030.10:FF:000002">
    <property type="entry name" value="Anthranilate phosphoribosyltransferase"/>
    <property type="match status" value="1"/>
</dbReference>
<proteinExistence type="inferred from homology"/>
<name>A0A9P1BEY0_9DINO</name>
<dbReference type="Pfam" id="PF02885">
    <property type="entry name" value="Glycos_trans_3N"/>
    <property type="match status" value="1"/>
</dbReference>
<feature type="domain" description="Major facilitator superfamily (MFS) profile" evidence="16">
    <location>
        <begin position="263"/>
        <end position="685"/>
    </location>
</feature>
<dbReference type="SUPFAM" id="SSF47648">
    <property type="entry name" value="Nucleoside phosphorylase/phosphoribosyltransferase N-terminal domain"/>
    <property type="match status" value="1"/>
</dbReference>
<dbReference type="EMBL" id="CAMXCT020000001">
    <property type="protein sequence ID" value="CAL1125526.1"/>
    <property type="molecule type" value="Genomic_DNA"/>
</dbReference>
<feature type="transmembrane region" description="Helical" evidence="14">
    <location>
        <begin position="1546"/>
        <end position="1570"/>
    </location>
</feature>
<dbReference type="PROSITE" id="PS50850">
    <property type="entry name" value="MFS"/>
    <property type="match status" value="1"/>
</dbReference>
<dbReference type="PANTHER" id="PTHR43285">
    <property type="entry name" value="ANTHRANILATE PHOSPHORIBOSYLTRANSFERASE"/>
    <property type="match status" value="1"/>
</dbReference>
<dbReference type="SUPFAM" id="SSF103473">
    <property type="entry name" value="MFS general substrate transporter"/>
    <property type="match status" value="1"/>
</dbReference>
<keyword evidence="7 14" id="KW-0812">Transmembrane</keyword>
<evidence type="ECO:0000256" key="12">
    <source>
        <dbReference type="ARBA" id="ARBA00061500"/>
    </source>
</evidence>
<dbReference type="SUPFAM" id="SSF52418">
    <property type="entry name" value="Nucleoside phosphorylase/phosphoribosyltransferase catalytic domain"/>
    <property type="match status" value="1"/>
</dbReference>
<feature type="compositionally biased region" description="Basic residues" evidence="13">
    <location>
        <begin position="1661"/>
        <end position="1670"/>
    </location>
</feature>
<feature type="transmembrane region" description="Helical" evidence="14">
    <location>
        <begin position="1047"/>
        <end position="1066"/>
    </location>
</feature>
<dbReference type="Pfam" id="PF03176">
    <property type="entry name" value="MMPL"/>
    <property type="match status" value="2"/>
</dbReference>
<dbReference type="InterPro" id="IPR000731">
    <property type="entry name" value="SSD"/>
</dbReference>
<dbReference type="InterPro" id="IPR036259">
    <property type="entry name" value="MFS_trans_sf"/>
</dbReference>
<feature type="transmembrane region" description="Helical" evidence="14">
    <location>
        <begin position="1464"/>
        <end position="1480"/>
    </location>
</feature>
<dbReference type="PANTHER" id="PTHR43285:SF2">
    <property type="entry name" value="ANTHRANILATE PHOSPHORIBOSYLTRANSFERASE"/>
    <property type="match status" value="1"/>
</dbReference>
<evidence type="ECO:0000259" key="16">
    <source>
        <dbReference type="PROSITE" id="PS50850"/>
    </source>
</evidence>
<dbReference type="InterPro" id="IPR005940">
    <property type="entry name" value="Anthranilate_Pribosyl_Tfrase"/>
</dbReference>
<evidence type="ECO:0000256" key="13">
    <source>
        <dbReference type="SAM" id="MobiDB-lite"/>
    </source>
</evidence>
<dbReference type="InterPro" id="IPR000312">
    <property type="entry name" value="Glycosyl_Trfase_fam3"/>
</dbReference>
<feature type="transmembrane region" description="Helical" evidence="14">
    <location>
        <begin position="595"/>
        <end position="618"/>
    </location>
</feature>
<feature type="transmembrane region" description="Helical" evidence="14">
    <location>
        <begin position="361"/>
        <end position="380"/>
    </location>
</feature>
<comment type="similarity">
    <text evidence="12">Belongs to the anthranilate phosphoribosyltransferase family.</text>
</comment>
<evidence type="ECO:0000256" key="5">
    <source>
        <dbReference type="ARBA" id="ARBA00022676"/>
    </source>
</evidence>
<keyword evidence="8" id="KW-0822">Tryptophan biosynthesis</keyword>
<evidence type="ECO:0000256" key="3">
    <source>
        <dbReference type="ARBA" id="ARBA00011948"/>
    </source>
</evidence>
<dbReference type="InterPro" id="IPR011701">
    <property type="entry name" value="MFS"/>
</dbReference>
<feature type="transmembrane region" description="Helical" evidence="14">
    <location>
        <begin position="386"/>
        <end position="408"/>
    </location>
</feature>
<feature type="transmembrane region" description="Helical" evidence="14">
    <location>
        <begin position="497"/>
        <end position="522"/>
    </location>
</feature>
<evidence type="ECO:0000313" key="19">
    <source>
        <dbReference type="EMBL" id="CAL4759463.1"/>
    </source>
</evidence>
<evidence type="ECO:0000256" key="8">
    <source>
        <dbReference type="ARBA" id="ARBA00022822"/>
    </source>
</evidence>
<evidence type="ECO:0000256" key="4">
    <source>
        <dbReference type="ARBA" id="ARBA00022605"/>
    </source>
</evidence>
<dbReference type="Gene3D" id="3.40.1030.10">
    <property type="entry name" value="Nucleoside phosphorylase/phosphoribosyltransferase catalytic domain"/>
    <property type="match status" value="1"/>
</dbReference>
<dbReference type="GO" id="GO:0000162">
    <property type="term" value="P:L-tryptophan biosynthetic process"/>
    <property type="evidence" value="ECO:0007669"/>
    <property type="project" value="UniProtKB-KW"/>
</dbReference>
<dbReference type="GO" id="GO:0004048">
    <property type="term" value="F:anthranilate phosphoribosyltransferase activity"/>
    <property type="evidence" value="ECO:0007669"/>
    <property type="project" value="UniProtKB-EC"/>
</dbReference>
<comment type="subcellular location">
    <subcellularLocation>
        <location evidence="1">Membrane</location>
        <topology evidence="1">Multi-pass membrane protein</topology>
    </subcellularLocation>
</comment>
<feature type="transmembrane region" description="Helical" evidence="14">
    <location>
        <begin position="1582"/>
        <end position="1602"/>
    </location>
</feature>
<feature type="transmembrane region" description="Helical" evidence="14">
    <location>
        <begin position="420"/>
        <end position="441"/>
    </location>
</feature>
<dbReference type="OrthoDB" id="427800at2759"/>
<feature type="transmembrane region" description="Helical" evidence="14">
    <location>
        <begin position="1072"/>
        <end position="1091"/>
    </location>
</feature>
<dbReference type="Gene3D" id="1.20.1640.10">
    <property type="entry name" value="Multidrug efflux transporter AcrB transmembrane domain"/>
    <property type="match status" value="2"/>
</dbReference>
<dbReference type="Gene3D" id="1.20.970.10">
    <property type="entry name" value="Transferase, Pyrimidine Nucleoside Phosphorylase, Chain C"/>
    <property type="match status" value="1"/>
</dbReference>
<evidence type="ECO:0000259" key="15">
    <source>
        <dbReference type="PROSITE" id="PS50156"/>
    </source>
</evidence>
<dbReference type="EC" id="2.4.2.18" evidence="3"/>
<comment type="pathway">
    <text evidence="2">Amino-acid biosynthesis; L-tryptophan biosynthesis; L-tryptophan from chorismate: step 2/5.</text>
</comment>
<feature type="transmembrane region" description="Helical" evidence="14">
    <location>
        <begin position="1201"/>
        <end position="1222"/>
    </location>
</feature>
<evidence type="ECO:0000256" key="6">
    <source>
        <dbReference type="ARBA" id="ARBA00022679"/>
    </source>
</evidence>
<evidence type="ECO:0000256" key="14">
    <source>
        <dbReference type="SAM" id="Phobius"/>
    </source>
</evidence>
<protein>
    <recommendedName>
        <fullName evidence="3">anthranilate phosphoribosyltransferase</fullName>
        <ecNumber evidence="3">2.4.2.18</ecNumber>
    </recommendedName>
</protein>
<evidence type="ECO:0000256" key="10">
    <source>
        <dbReference type="ARBA" id="ARBA00023136"/>
    </source>
</evidence>
<keyword evidence="9 14" id="KW-1133">Transmembrane helix</keyword>
<dbReference type="HAMAP" id="MF_00211">
    <property type="entry name" value="TrpD"/>
    <property type="match status" value="1"/>
</dbReference>
<feature type="transmembrane region" description="Helical" evidence="14">
    <location>
        <begin position="1487"/>
        <end position="1509"/>
    </location>
</feature>
<dbReference type="InterPro" id="IPR035902">
    <property type="entry name" value="Nuc_phospho_transferase"/>
</dbReference>
<dbReference type="GO" id="GO:0005829">
    <property type="term" value="C:cytosol"/>
    <property type="evidence" value="ECO:0007669"/>
    <property type="project" value="TreeGrafter"/>
</dbReference>
<keyword evidence="11" id="KW-0057">Aromatic amino acid biosynthesis</keyword>